<dbReference type="SMART" id="SM00034">
    <property type="entry name" value="CLECT"/>
    <property type="match status" value="1"/>
</dbReference>
<accession>A0A7K6U351</accession>
<organism evidence="4 5">
    <name type="scientific">Aegotheles bennettii</name>
    <dbReference type="NCBI Taxonomy" id="48278"/>
    <lineage>
        <taxon>Eukaryota</taxon>
        <taxon>Metazoa</taxon>
        <taxon>Chordata</taxon>
        <taxon>Craniata</taxon>
        <taxon>Vertebrata</taxon>
        <taxon>Euteleostomi</taxon>
        <taxon>Archelosauria</taxon>
        <taxon>Archosauria</taxon>
        <taxon>Dinosauria</taxon>
        <taxon>Saurischia</taxon>
        <taxon>Theropoda</taxon>
        <taxon>Coelurosauria</taxon>
        <taxon>Aves</taxon>
        <taxon>Neognathae</taxon>
        <taxon>Neoaves</taxon>
        <taxon>Strisores</taxon>
        <taxon>Caprimulgiformes</taxon>
        <taxon>Aegothelidae</taxon>
        <taxon>Aegotheles</taxon>
    </lineage>
</organism>
<evidence type="ECO:0000313" key="4">
    <source>
        <dbReference type="EMBL" id="NWX16486.1"/>
    </source>
</evidence>
<dbReference type="OrthoDB" id="441660at2759"/>
<dbReference type="PRINTS" id="PR01504">
    <property type="entry name" value="PNCREATITSAP"/>
</dbReference>
<dbReference type="InterPro" id="IPR016186">
    <property type="entry name" value="C-type_lectin-like/link_sf"/>
</dbReference>
<comment type="subcellular location">
    <subcellularLocation>
        <location evidence="1">Cell membrane</location>
        <topology evidence="1">Single-pass type II membrane protein</topology>
    </subcellularLocation>
</comment>
<dbReference type="PROSITE" id="PS50041">
    <property type="entry name" value="C_TYPE_LECTIN_2"/>
    <property type="match status" value="1"/>
</dbReference>
<protein>
    <submittedName>
        <fullName evidence="4">REG4 protein</fullName>
    </submittedName>
</protein>
<sequence>PSSGARYIDYCPSGWSYYKLSCFKYFSQLQSWDEAERQCQASHTGAHLAWVEDRRAAATLRRVIMYYQRVQPVWLGLHYGPESQEWEWVNGSKYSVANGLLGNGARGGTCGMLTHKSGFTVWSSANCTQKHHYICKFTP</sequence>
<name>A0A7K6U351_9AVES</name>
<proteinExistence type="predicted"/>
<dbReference type="InterPro" id="IPR018378">
    <property type="entry name" value="C-type_lectin_CS"/>
</dbReference>
<feature type="non-terminal residue" evidence="4">
    <location>
        <position position="139"/>
    </location>
</feature>
<evidence type="ECO:0000256" key="2">
    <source>
        <dbReference type="ARBA" id="ARBA00023157"/>
    </source>
</evidence>
<evidence type="ECO:0000313" key="5">
    <source>
        <dbReference type="Proteomes" id="UP000559068"/>
    </source>
</evidence>
<dbReference type="GO" id="GO:0005886">
    <property type="term" value="C:plasma membrane"/>
    <property type="evidence" value="ECO:0007669"/>
    <property type="project" value="UniProtKB-SubCell"/>
</dbReference>
<feature type="domain" description="C-type lectin" evidence="3">
    <location>
        <begin position="18"/>
        <end position="136"/>
    </location>
</feature>
<dbReference type="PANTHER" id="PTHR45710">
    <property type="entry name" value="C-TYPE LECTIN DOMAIN-CONTAINING PROTEIN 180"/>
    <property type="match status" value="1"/>
</dbReference>
<dbReference type="PROSITE" id="PS00615">
    <property type="entry name" value="C_TYPE_LECTIN_1"/>
    <property type="match status" value="1"/>
</dbReference>
<dbReference type="PANTHER" id="PTHR45710:SF8">
    <property type="entry name" value="RERATING FAMILY MEMBER 4"/>
    <property type="match status" value="1"/>
</dbReference>
<dbReference type="Gene3D" id="3.10.100.10">
    <property type="entry name" value="Mannose-Binding Protein A, subunit A"/>
    <property type="match status" value="1"/>
</dbReference>
<keyword evidence="5" id="KW-1185">Reference proteome</keyword>
<gene>
    <name evidence="4" type="primary">Reg4</name>
    <name evidence="4" type="ORF">AEGBEN_R11876</name>
</gene>
<dbReference type="InterPro" id="IPR001304">
    <property type="entry name" value="C-type_lectin-like"/>
</dbReference>
<evidence type="ECO:0000259" key="3">
    <source>
        <dbReference type="PROSITE" id="PS50041"/>
    </source>
</evidence>
<dbReference type="AlphaFoldDB" id="A0A7K6U351"/>
<feature type="non-terminal residue" evidence="4">
    <location>
        <position position="1"/>
    </location>
</feature>
<comment type="caution">
    <text evidence="4">The sequence shown here is derived from an EMBL/GenBank/DDBJ whole genome shotgun (WGS) entry which is preliminary data.</text>
</comment>
<dbReference type="Pfam" id="PF00059">
    <property type="entry name" value="Lectin_C"/>
    <property type="match status" value="1"/>
</dbReference>
<keyword evidence="2" id="KW-1015">Disulfide bond</keyword>
<evidence type="ECO:0000256" key="1">
    <source>
        <dbReference type="ARBA" id="ARBA00004401"/>
    </source>
</evidence>
<reference evidence="4 5" key="1">
    <citation type="submission" date="2019-09" db="EMBL/GenBank/DDBJ databases">
        <title>Bird 10,000 Genomes (B10K) Project - Family phase.</title>
        <authorList>
            <person name="Zhang G."/>
        </authorList>
    </citation>
    <scope>NUCLEOTIDE SEQUENCE [LARGE SCALE GENOMIC DNA]</scope>
    <source>
        <strain evidence="4">B10K-DU-029-76</strain>
        <tissue evidence="4">Heart</tissue>
    </source>
</reference>
<dbReference type="Proteomes" id="UP000559068">
    <property type="component" value="Unassembled WGS sequence"/>
</dbReference>
<dbReference type="SUPFAM" id="SSF56436">
    <property type="entry name" value="C-type lectin-like"/>
    <property type="match status" value="1"/>
</dbReference>
<dbReference type="InterPro" id="IPR050828">
    <property type="entry name" value="C-type_lectin/matrix_domain"/>
</dbReference>
<dbReference type="EMBL" id="VZRW01005556">
    <property type="protein sequence ID" value="NWX16486.1"/>
    <property type="molecule type" value="Genomic_DNA"/>
</dbReference>
<dbReference type="InterPro" id="IPR016187">
    <property type="entry name" value="CTDL_fold"/>
</dbReference>